<dbReference type="InterPro" id="IPR012340">
    <property type="entry name" value="NA-bd_OB-fold"/>
</dbReference>
<dbReference type="Pfam" id="PF01938">
    <property type="entry name" value="TRAM"/>
    <property type="match status" value="1"/>
</dbReference>
<reference evidence="4" key="1">
    <citation type="submission" date="2016-10" db="EMBL/GenBank/DDBJ databases">
        <authorList>
            <person name="Varghese N."/>
            <person name="Submissions S."/>
        </authorList>
    </citation>
    <scope>NUCLEOTIDE SEQUENCE [LARGE SCALE GENOMIC DNA]</scope>
    <source>
        <strain evidence="4">CGMCC 1.10118</strain>
    </source>
</reference>
<dbReference type="STRING" id="660517.SAMN04487946_1227"/>
<dbReference type="EMBL" id="FNPB01000022">
    <property type="protein sequence ID" value="SDY55150.1"/>
    <property type="molecule type" value="Genomic_DNA"/>
</dbReference>
<feature type="region of interest" description="Disordered" evidence="1">
    <location>
        <begin position="50"/>
        <end position="87"/>
    </location>
</feature>
<dbReference type="SUPFAM" id="SSF50249">
    <property type="entry name" value="Nucleic acid-binding proteins"/>
    <property type="match status" value="1"/>
</dbReference>
<feature type="domain" description="TRAM" evidence="2">
    <location>
        <begin position="81"/>
        <end position="140"/>
    </location>
</feature>
<accession>A0A1H3KSU6</accession>
<dbReference type="OrthoDB" id="28569at2157"/>
<feature type="compositionally biased region" description="Polar residues" evidence="1">
    <location>
        <begin position="51"/>
        <end position="69"/>
    </location>
</feature>
<evidence type="ECO:0000259" key="2">
    <source>
        <dbReference type="PROSITE" id="PS50926"/>
    </source>
</evidence>
<dbReference type="PROSITE" id="PS50926">
    <property type="entry name" value="TRAM"/>
    <property type="match status" value="1"/>
</dbReference>
<gene>
    <name evidence="3" type="ORF">SAMN04487946_1227</name>
</gene>
<dbReference type="Proteomes" id="UP000199170">
    <property type="component" value="Unassembled WGS sequence"/>
</dbReference>
<organism evidence="3 4">
    <name type="scientific">Halobellus clavatus</name>
    <dbReference type="NCBI Taxonomy" id="660517"/>
    <lineage>
        <taxon>Archaea</taxon>
        <taxon>Methanobacteriati</taxon>
        <taxon>Methanobacteriota</taxon>
        <taxon>Stenosarchaea group</taxon>
        <taxon>Halobacteria</taxon>
        <taxon>Halobacteriales</taxon>
        <taxon>Haloferacaceae</taxon>
        <taxon>Halobellus</taxon>
    </lineage>
</organism>
<dbReference type="RefSeq" id="WP_089769890.1">
    <property type="nucleotide sequence ID" value="NZ_FNPB01000022.1"/>
</dbReference>
<dbReference type="Gene3D" id="2.40.50.140">
    <property type="entry name" value="Nucleic acid-binding proteins"/>
    <property type="match status" value="1"/>
</dbReference>
<evidence type="ECO:0000313" key="4">
    <source>
        <dbReference type="Proteomes" id="UP000199170"/>
    </source>
</evidence>
<dbReference type="InterPro" id="IPR002792">
    <property type="entry name" value="TRAM_dom"/>
</dbReference>
<evidence type="ECO:0000313" key="3">
    <source>
        <dbReference type="EMBL" id="SDY55150.1"/>
    </source>
</evidence>
<protein>
    <submittedName>
        <fullName evidence="3">Predicted RNA-binding protein, contains TRAM domain</fullName>
    </submittedName>
</protein>
<evidence type="ECO:0000256" key="1">
    <source>
        <dbReference type="SAM" id="MobiDB-lite"/>
    </source>
</evidence>
<keyword evidence="4" id="KW-1185">Reference proteome</keyword>
<sequence>MVDIPDTLRLVSTANIESDDGGYTFEIPASEIRHDGIQPGETYRIAVLETGHTTVRSDTQSADRSSETSPTTQEQGPPEPPVEEGEIREVTIETIGDQGDGIAKVDRGYVVIVPEGQPGDEPTVEIEQVQQNVAFATIVEPDPRTL</sequence>
<proteinExistence type="predicted"/>
<name>A0A1H3KSU6_9EURY</name>
<dbReference type="AlphaFoldDB" id="A0A1H3KSU6"/>